<accession>A0A1F6GAI1</accession>
<evidence type="ECO:0000313" key="3">
    <source>
        <dbReference type="Proteomes" id="UP000178449"/>
    </source>
</evidence>
<dbReference type="InterPro" id="IPR013216">
    <property type="entry name" value="Methyltransf_11"/>
</dbReference>
<sequence>MTEIKFDPKKLAKLNDPERLKFQDPNLFWPLLALKNPKLMVEVGCGTGFYSAELLKLAPNAKLIGLDISEELLSWARENRPEVSQGRLDLRLMPESQIPLESQIADLVVMVMLHHELHQPLAILAECKRILKPAGKLLILDWAPVDSPMGPPAHIRVSAQTMADQMAQAGFENVKTPKLYDWFGVAMGQSPSA</sequence>
<reference evidence="2 3" key="1">
    <citation type="journal article" date="2016" name="Nat. Commun.">
        <title>Thousands of microbial genomes shed light on interconnected biogeochemical processes in an aquifer system.</title>
        <authorList>
            <person name="Anantharaman K."/>
            <person name="Brown C.T."/>
            <person name="Hug L.A."/>
            <person name="Sharon I."/>
            <person name="Castelle C.J."/>
            <person name="Probst A.J."/>
            <person name="Thomas B.C."/>
            <person name="Singh A."/>
            <person name="Wilkins M.J."/>
            <person name="Karaoz U."/>
            <person name="Brodie E.L."/>
            <person name="Williams K.H."/>
            <person name="Hubbard S.S."/>
            <person name="Banfield J.F."/>
        </authorList>
    </citation>
    <scope>NUCLEOTIDE SEQUENCE [LARGE SCALE GENOMIC DNA]</scope>
</reference>
<dbReference type="InterPro" id="IPR050508">
    <property type="entry name" value="Methyltransf_Superfamily"/>
</dbReference>
<dbReference type="SUPFAM" id="SSF53335">
    <property type="entry name" value="S-adenosyl-L-methionine-dependent methyltransferases"/>
    <property type="match status" value="1"/>
</dbReference>
<feature type="domain" description="Methyltransferase type 11" evidence="1">
    <location>
        <begin position="41"/>
        <end position="139"/>
    </location>
</feature>
<name>A0A1F6GAI1_9PROT</name>
<dbReference type="PANTHER" id="PTHR42912">
    <property type="entry name" value="METHYLTRANSFERASE"/>
    <property type="match status" value="1"/>
</dbReference>
<dbReference type="CDD" id="cd02440">
    <property type="entry name" value="AdoMet_MTases"/>
    <property type="match status" value="1"/>
</dbReference>
<gene>
    <name evidence="2" type="ORF">A2527_07975</name>
</gene>
<dbReference type="InterPro" id="IPR029063">
    <property type="entry name" value="SAM-dependent_MTases_sf"/>
</dbReference>
<evidence type="ECO:0000313" key="2">
    <source>
        <dbReference type="EMBL" id="OGG95104.1"/>
    </source>
</evidence>
<dbReference type="GO" id="GO:0008757">
    <property type="term" value="F:S-adenosylmethionine-dependent methyltransferase activity"/>
    <property type="evidence" value="ECO:0007669"/>
    <property type="project" value="InterPro"/>
</dbReference>
<dbReference type="Proteomes" id="UP000178449">
    <property type="component" value="Unassembled WGS sequence"/>
</dbReference>
<protein>
    <recommendedName>
        <fullName evidence="1">Methyltransferase type 11 domain-containing protein</fullName>
    </recommendedName>
</protein>
<proteinExistence type="predicted"/>
<dbReference type="Gene3D" id="3.40.50.150">
    <property type="entry name" value="Vaccinia Virus protein VP39"/>
    <property type="match status" value="1"/>
</dbReference>
<comment type="caution">
    <text evidence="2">The sequence shown here is derived from an EMBL/GenBank/DDBJ whole genome shotgun (WGS) entry which is preliminary data.</text>
</comment>
<dbReference type="STRING" id="1817772.A2527_07975"/>
<dbReference type="EMBL" id="MFNE01000026">
    <property type="protein sequence ID" value="OGG95104.1"/>
    <property type="molecule type" value="Genomic_DNA"/>
</dbReference>
<dbReference type="AlphaFoldDB" id="A0A1F6GAI1"/>
<dbReference type="PANTHER" id="PTHR42912:SF93">
    <property type="entry name" value="N6-ADENOSINE-METHYLTRANSFERASE TMT1A"/>
    <property type="match status" value="1"/>
</dbReference>
<evidence type="ECO:0000259" key="1">
    <source>
        <dbReference type="Pfam" id="PF08241"/>
    </source>
</evidence>
<dbReference type="Pfam" id="PF08241">
    <property type="entry name" value="Methyltransf_11"/>
    <property type="match status" value="1"/>
</dbReference>
<organism evidence="2 3">
    <name type="scientific">Candidatus Lambdaproteobacteria bacterium RIFOXYD2_FULL_50_16</name>
    <dbReference type="NCBI Taxonomy" id="1817772"/>
    <lineage>
        <taxon>Bacteria</taxon>
        <taxon>Pseudomonadati</taxon>
        <taxon>Pseudomonadota</taxon>
        <taxon>Candidatus Lambdaproteobacteria</taxon>
    </lineage>
</organism>